<dbReference type="InterPro" id="IPR036390">
    <property type="entry name" value="WH_DNA-bd_sf"/>
</dbReference>
<accession>A0A0N4UV06</accession>
<reference evidence="13" key="1">
    <citation type="submission" date="2017-02" db="UniProtKB">
        <authorList>
            <consortium name="WormBaseParasite"/>
        </authorList>
    </citation>
    <scope>IDENTIFICATION</scope>
</reference>
<dbReference type="FunFam" id="1.10.10.10:FF:000027">
    <property type="entry name" value="Heat shock transcription factor 1"/>
    <property type="match status" value="1"/>
</dbReference>
<dbReference type="Pfam" id="PF00447">
    <property type="entry name" value="HSF_DNA-bind"/>
    <property type="match status" value="1"/>
</dbReference>
<gene>
    <name evidence="11" type="ORF">EVEC_LOCUS957</name>
</gene>
<keyword evidence="12" id="KW-1185">Reference proteome</keyword>
<protein>
    <submittedName>
        <fullName evidence="13">HSF_DOMAIN domain-containing protein</fullName>
    </submittedName>
</protein>
<dbReference type="GO" id="GO:0005634">
    <property type="term" value="C:nucleus"/>
    <property type="evidence" value="ECO:0007669"/>
    <property type="project" value="UniProtKB-SubCell"/>
</dbReference>
<dbReference type="PRINTS" id="PR00056">
    <property type="entry name" value="HSFDOMAIN"/>
</dbReference>
<dbReference type="Gene3D" id="1.10.10.10">
    <property type="entry name" value="Winged helix-like DNA-binding domain superfamily/Winged helix DNA-binding domain"/>
    <property type="match status" value="1"/>
</dbReference>
<evidence type="ECO:0000256" key="1">
    <source>
        <dbReference type="ARBA" id="ARBA00004123"/>
    </source>
</evidence>
<keyword evidence="5" id="KW-0804">Transcription</keyword>
<evidence type="ECO:0000256" key="6">
    <source>
        <dbReference type="ARBA" id="ARBA00023242"/>
    </source>
</evidence>
<comment type="subcellular location">
    <subcellularLocation>
        <location evidence="1">Nucleus</location>
    </subcellularLocation>
</comment>
<keyword evidence="6" id="KW-0539">Nucleus</keyword>
<dbReference type="SMART" id="SM00415">
    <property type="entry name" value="HSF"/>
    <property type="match status" value="1"/>
</dbReference>
<evidence type="ECO:0000313" key="11">
    <source>
        <dbReference type="EMBL" id="VDD85814.1"/>
    </source>
</evidence>
<organism evidence="13">
    <name type="scientific">Enterobius vermicularis</name>
    <name type="common">Human pinworm</name>
    <dbReference type="NCBI Taxonomy" id="51028"/>
    <lineage>
        <taxon>Eukaryota</taxon>
        <taxon>Metazoa</taxon>
        <taxon>Ecdysozoa</taxon>
        <taxon>Nematoda</taxon>
        <taxon>Chromadorea</taxon>
        <taxon>Rhabditida</taxon>
        <taxon>Spirurina</taxon>
        <taxon>Oxyuridomorpha</taxon>
        <taxon>Oxyuroidea</taxon>
        <taxon>Oxyuridae</taxon>
        <taxon>Enterobius</taxon>
    </lineage>
</organism>
<feature type="compositionally biased region" description="Polar residues" evidence="9">
    <location>
        <begin position="453"/>
        <end position="463"/>
    </location>
</feature>
<dbReference type="AlphaFoldDB" id="A0A0N4UV06"/>
<dbReference type="InterPro" id="IPR036388">
    <property type="entry name" value="WH-like_DNA-bd_sf"/>
</dbReference>
<reference evidence="11 12" key="2">
    <citation type="submission" date="2018-10" db="EMBL/GenBank/DDBJ databases">
        <authorList>
            <consortium name="Pathogen Informatics"/>
        </authorList>
    </citation>
    <scope>NUCLEOTIDE SEQUENCE [LARGE SCALE GENOMIC DNA]</scope>
</reference>
<dbReference type="WBParaSite" id="EVEC_0000124901-mRNA-1">
    <property type="protein sequence ID" value="EVEC_0000124901-mRNA-1"/>
    <property type="gene ID" value="EVEC_0000124901"/>
</dbReference>
<evidence type="ECO:0000313" key="13">
    <source>
        <dbReference type="WBParaSite" id="EVEC_0000124901-mRNA-1"/>
    </source>
</evidence>
<evidence type="ECO:0000256" key="7">
    <source>
        <dbReference type="RuleBase" id="RU004020"/>
    </source>
</evidence>
<dbReference type="STRING" id="51028.A0A0N4UV06"/>
<evidence type="ECO:0000256" key="4">
    <source>
        <dbReference type="ARBA" id="ARBA00023125"/>
    </source>
</evidence>
<evidence type="ECO:0000256" key="9">
    <source>
        <dbReference type="SAM" id="MobiDB-lite"/>
    </source>
</evidence>
<dbReference type="PANTHER" id="PTHR10015">
    <property type="entry name" value="HEAT SHOCK TRANSCRIPTION FACTOR"/>
    <property type="match status" value="1"/>
</dbReference>
<feature type="region of interest" description="Disordered" evidence="9">
    <location>
        <begin position="444"/>
        <end position="463"/>
    </location>
</feature>
<dbReference type="InterPro" id="IPR000232">
    <property type="entry name" value="HSF_DNA-bd"/>
</dbReference>
<evidence type="ECO:0000256" key="2">
    <source>
        <dbReference type="ARBA" id="ARBA00006403"/>
    </source>
</evidence>
<dbReference type="OrthoDB" id="60033at2759"/>
<feature type="coiled-coil region" evidence="8">
    <location>
        <begin position="167"/>
        <end position="197"/>
    </location>
</feature>
<evidence type="ECO:0000313" key="12">
    <source>
        <dbReference type="Proteomes" id="UP000274131"/>
    </source>
</evidence>
<dbReference type="Proteomes" id="UP000274131">
    <property type="component" value="Unassembled WGS sequence"/>
</dbReference>
<dbReference type="SUPFAM" id="SSF46785">
    <property type="entry name" value="Winged helix' DNA-binding domain"/>
    <property type="match status" value="1"/>
</dbReference>
<feature type="domain" description="HSF-type DNA-binding" evidence="10">
    <location>
        <begin position="42"/>
        <end position="148"/>
    </location>
</feature>
<evidence type="ECO:0000256" key="3">
    <source>
        <dbReference type="ARBA" id="ARBA00023015"/>
    </source>
</evidence>
<keyword evidence="8" id="KW-0175">Coiled coil</keyword>
<evidence type="ECO:0000256" key="5">
    <source>
        <dbReference type="ARBA" id="ARBA00023163"/>
    </source>
</evidence>
<dbReference type="GO" id="GO:0003700">
    <property type="term" value="F:DNA-binding transcription factor activity"/>
    <property type="evidence" value="ECO:0007669"/>
    <property type="project" value="InterPro"/>
</dbReference>
<sequence length="463" mass="52048">MGSPRPVDMHTPGLQKTSSSVPEVDRISGLLSAGIVQRDDDKIPLFLLKLWNIIEDPNFGEIIQWDDTGYSFHILDPYSFCRNVLPQYFKHNNLNSLIRQLNMYGFRKMTPIERSGLVHAESDQDHLEFSHPYFVRDHPELLVNIKRKSSSHRASEVSALSLPTEDLSLIFDEIRQLREKNRQMENKMNQMANESRAVWQELSRVRQQQMKQQQIVNKLVQFLVALVQPAAQKRLGKRNLLAIDEIGGKRSRIGTSPNNLAEVLDHLQREISEGNANFSLFSSRVNNHGPIIADVTDEPEVAPVDTSVGVSSNPISSKGTNVMVSQPVRKTSEGMVNQSTRPLEVHPASVLEKEPLYTSASNSFNQPVLTLSPSIDRQLTAEFAEYFTQQEQGIDNCRELLGAQWDLALDDLEDVPEQGDQQLKCVQNSQLMLEGSDPLLALSAPSTPDLLTPNVSPKNNILE</sequence>
<evidence type="ECO:0000259" key="10">
    <source>
        <dbReference type="SMART" id="SM00415"/>
    </source>
</evidence>
<evidence type="ECO:0000256" key="8">
    <source>
        <dbReference type="SAM" id="Coils"/>
    </source>
</evidence>
<feature type="region of interest" description="Disordered" evidence="9">
    <location>
        <begin position="1"/>
        <end position="20"/>
    </location>
</feature>
<comment type="similarity">
    <text evidence="2 7">Belongs to the HSF family.</text>
</comment>
<name>A0A0N4UV06_ENTVE</name>
<proteinExistence type="inferred from homology"/>
<dbReference type="GO" id="GO:0043565">
    <property type="term" value="F:sequence-specific DNA binding"/>
    <property type="evidence" value="ECO:0007669"/>
    <property type="project" value="InterPro"/>
</dbReference>
<keyword evidence="4" id="KW-0238">DNA-binding</keyword>
<dbReference type="EMBL" id="UXUI01007152">
    <property type="protein sequence ID" value="VDD85814.1"/>
    <property type="molecule type" value="Genomic_DNA"/>
</dbReference>
<dbReference type="PANTHER" id="PTHR10015:SF427">
    <property type="entry name" value="HEAT SHOCK FACTOR PROTEIN"/>
    <property type="match status" value="1"/>
</dbReference>
<keyword evidence="3" id="KW-0805">Transcription regulation</keyword>